<protein>
    <submittedName>
        <fullName evidence="2">Uncharacterized protein</fullName>
    </submittedName>
</protein>
<name>A0A7S3PJB8_9STRA</name>
<proteinExistence type="predicted"/>
<keyword evidence="1" id="KW-0175">Coiled coil</keyword>
<reference evidence="2" key="1">
    <citation type="submission" date="2021-01" db="EMBL/GenBank/DDBJ databases">
        <authorList>
            <person name="Corre E."/>
            <person name="Pelletier E."/>
            <person name="Niang G."/>
            <person name="Scheremetjew M."/>
            <person name="Finn R."/>
            <person name="Kale V."/>
            <person name="Holt S."/>
            <person name="Cochrane G."/>
            <person name="Meng A."/>
            <person name="Brown T."/>
            <person name="Cohen L."/>
        </authorList>
    </citation>
    <scope>NUCLEOTIDE SEQUENCE</scope>
    <source>
        <strain evidence="2">GSBS06</strain>
    </source>
</reference>
<feature type="coiled-coil region" evidence="1">
    <location>
        <begin position="48"/>
        <end position="172"/>
    </location>
</feature>
<dbReference type="EMBL" id="HBIN01014931">
    <property type="protein sequence ID" value="CAE0441189.1"/>
    <property type="molecule type" value="Transcribed_RNA"/>
</dbReference>
<evidence type="ECO:0000256" key="1">
    <source>
        <dbReference type="SAM" id="Coils"/>
    </source>
</evidence>
<dbReference type="AlphaFoldDB" id="A0A7S3PJB8"/>
<gene>
    <name evidence="2" type="ORF">ASTO00021_LOCUS11328</name>
</gene>
<evidence type="ECO:0000313" key="2">
    <source>
        <dbReference type="EMBL" id="CAE0441189.1"/>
    </source>
</evidence>
<organism evidence="2">
    <name type="scientific">Aplanochytrium stocchinoi</name>
    <dbReference type="NCBI Taxonomy" id="215587"/>
    <lineage>
        <taxon>Eukaryota</taxon>
        <taxon>Sar</taxon>
        <taxon>Stramenopiles</taxon>
        <taxon>Bigyra</taxon>
        <taxon>Labyrinthulomycetes</taxon>
        <taxon>Thraustochytrida</taxon>
        <taxon>Thraustochytriidae</taxon>
        <taxon>Aplanochytrium</taxon>
    </lineage>
</organism>
<sequence>MLAQPVPVSAGKALLVTAFDAGTSNSNSIPSLIKEYRKCSSELGSLKESNAVENAQTAQKRLKALQKKEATLVRQLEQMRANASKERHRVERQVKKPSLFGHGGGLIFENKDKTARLKAELSELDEMIHKTNKELDDVQEKIKQARVEADDAMNVLNREKELKTKMESLIDQVVRLTPDYAQLSSLRADSLELESLRKKMGAILLSCETAMKDYQRSLQLTRKARNSNLFSAVNQRNERLWQLRRDRMMTQSTQPAEAASANLVETFKHIPQEARIKYPSLMQGVGSVPLAKLSVGKFGKTVLVGAAFGNVGDAMNKINQMRKIKENEQQIQICIQVVKEQIILLTAVNNQMDKDVQEILSKMSRLRKSVFERESNGGSASSDLLLFGVSETPSSYPAVKTATATATATARVARTPAVASAVPAMPTVSQSGKLILTMDHKVDELSPVMLQHNIISLSAGDVVDLVRGTLEGGLGGVYSDYIEVRDKYGKTGKISCKVVKPAPANIAMEAPPPPAIF</sequence>
<accession>A0A7S3PJB8</accession>